<feature type="transmembrane region" description="Helical" evidence="7">
    <location>
        <begin position="142"/>
        <end position="168"/>
    </location>
</feature>
<dbReference type="Proteomes" id="UP001431209">
    <property type="component" value="Unassembled WGS sequence"/>
</dbReference>
<keyword evidence="9" id="KW-1185">Reference proteome</keyword>
<dbReference type="InterPro" id="IPR018212">
    <property type="entry name" value="Na/solute_symporter_CS"/>
</dbReference>
<dbReference type="InterPro" id="IPR001734">
    <property type="entry name" value="Na/solute_symporter"/>
</dbReference>
<feature type="transmembrane region" description="Helical" evidence="7">
    <location>
        <begin position="444"/>
        <end position="463"/>
    </location>
</feature>
<protein>
    <submittedName>
        <fullName evidence="8">Uncharacterized protein</fullName>
    </submittedName>
</protein>
<feature type="transmembrane region" description="Helical" evidence="7">
    <location>
        <begin position="342"/>
        <end position="366"/>
    </location>
</feature>
<comment type="caution">
    <text evidence="8">The sequence shown here is derived from an EMBL/GenBank/DDBJ whole genome shotgun (WGS) entry which is preliminary data.</text>
</comment>
<feature type="transmembrane region" description="Helical" evidence="7">
    <location>
        <begin position="103"/>
        <end position="121"/>
    </location>
</feature>
<dbReference type="InterPro" id="IPR038377">
    <property type="entry name" value="Na/Glc_symporter_sf"/>
</dbReference>
<evidence type="ECO:0000256" key="3">
    <source>
        <dbReference type="ARBA" id="ARBA00022692"/>
    </source>
</evidence>
<evidence type="ECO:0000256" key="4">
    <source>
        <dbReference type="ARBA" id="ARBA00022989"/>
    </source>
</evidence>
<feature type="transmembrane region" description="Helical" evidence="7">
    <location>
        <begin position="174"/>
        <end position="201"/>
    </location>
</feature>
<dbReference type="CDD" id="cd10329">
    <property type="entry name" value="SLC5sbd_SGLT1-like"/>
    <property type="match status" value="1"/>
</dbReference>
<feature type="transmembrane region" description="Helical" evidence="7">
    <location>
        <begin position="249"/>
        <end position="268"/>
    </location>
</feature>
<dbReference type="PANTHER" id="PTHR11819:SF195">
    <property type="entry name" value="SODIUM_GLUCOSE COTRANSPORTER 4"/>
    <property type="match status" value="1"/>
</dbReference>
<evidence type="ECO:0000256" key="5">
    <source>
        <dbReference type="ARBA" id="ARBA00023136"/>
    </source>
</evidence>
<proteinExistence type="inferred from homology"/>
<keyword evidence="4 7" id="KW-1133">Transmembrane helix</keyword>
<dbReference type="GO" id="GO:0005886">
    <property type="term" value="C:plasma membrane"/>
    <property type="evidence" value="ECO:0007669"/>
    <property type="project" value="TreeGrafter"/>
</dbReference>
<dbReference type="EMBL" id="JAOPGA020001633">
    <property type="protein sequence ID" value="KAL0490093.1"/>
    <property type="molecule type" value="Genomic_DNA"/>
</dbReference>
<dbReference type="PROSITE" id="PS00456">
    <property type="entry name" value="NA_SOLUT_SYMP_1"/>
    <property type="match status" value="1"/>
</dbReference>
<feature type="transmembrane region" description="Helical" evidence="7">
    <location>
        <begin position="484"/>
        <end position="506"/>
    </location>
</feature>
<evidence type="ECO:0000256" key="2">
    <source>
        <dbReference type="ARBA" id="ARBA00006434"/>
    </source>
</evidence>
<name>A0AAW2ZL65_9EUKA</name>
<evidence type="ECO:0000256" key="7">
    <source>
        <dbReference type="SAM" id="Phobius"/>
    </source>
</evidence>
<comment type="subcellular location">
    <subcellularLocation>
        <location evidence="1">Membrane</location>
        <topology evidence="1">Multi-pass membrane protein</topology>
    </subcellularLocation>
</comment>
<keyword evidence="3 7" id="KW-0812">Transmembrane</keyword>
<dbReference type="Gene3D" id="1.20.1730.10">
    <property type="entry name" value="Sodium/glucose cotransporter"/>
    <property type="match status" value="1"/>
</dbReference>
<comment type="similarity">
    <text evidence="2 6">Belongs to the sodium:solute symporter (SSF) (TC 2.A.21) family.</text>
</comment>
<evidence type="ECO:0000313" key="8">
    <source>
        <dbReference type="EMBL" id="KAL0490093.1"/>
    </source>
</evidence>
<dbReference type="PROSITE" id="PS50283">
    <property type="entry name" value="NA_SOLUT_SYMP_3"/>
    <property type="match status" value="1"/>
</dbReference>
<evidence type="ECO:0000256" key="6">
    <source>
        <dbReference type="RuleBase" id="RU362091"/>
    </source>
</evidence>
<organism evidence="8 9">
    <name type="scientific">Acrasis kona</name>
    <dbReference type="NCBI Taxonomy" id="1008807"/>
    <lineage>
        <taxon>Eukaryota</taxon>
        <taxon>Discoba</taxon>
        <taxon>Heterolobosea</taxon>
        <taxon>Tetramitia</taxon>
        <taxon>Eutetramitia</taxon>
        <taxon>Acrasidae</taxon>
        <taxon>Acrasis</taxon>
    </lineage>
</organism>
<evidence type="ECO:0000313" key="9">
    <source>
        <dbReference type="Proteomes" id="UP001431209"/>
    </source>
</evidence>
<gene>
    <name evidence="8" type="ORF">AKO1_006735</name>
</gene>
<sequence>MSSNTTDTSMTEAMVASDYVVLSLYFVVILFAGLFSTFLRWIRRKKNDDTSEDNTNQYFLAGRDMTWWAVGSSLFCSNIGSEHFVGLAGTAAKEGIAVGWNEWTGIFMILILAYVFVPIYFRTLVFTTPEYIEKRFNKHIRTYLAILSLFIYIFTKISVSIFAGAVVMEVVLGWNLWVSAAVMLIFTGLYTVLGGMSAVIWTEVLQTIILLVGSITISIASFNKVGGLPNLVSTRPEMFHLFRPATDSSFPWTAVVLGMPVINLWYWCIDQVMVQRTFAAKNEGEAKTGCLLAAVLKVPMMFILVMPGVVAGHLYPNEVARDSNTAFPLMVRRLMPPVLKGFMISAMLAAAMSTLASVFNSASTIFTMDIYQKLRGDKGSQKELVWVGRIGTLTLCILSVAWIPFIKVFSDQLFIYLTSVTSYTAPPIAAVFLLGASWDGATSLGAAVTLVVGLVLGMLRFILEISLRNIYNRRNIFFKFVDLNAMNFGFLLFLNSLVILFVVSLLTPTNYRSPDDIADCMIDKSVFYKDVGSKEEEIRSPDIEYSFIKTPPEIEFDADHNPMGYLEETNQEIQLEQHSDVDSLEDHTNLDYELMKASATAVESWHKYTWVVIPPLLVVLIALIVIFR</sequence>
<dbReference type="NCBIfam" id="TIGR00813">
    <property type="entry name" value="sss"/>
    <property type="match status" value="1"/>
</dbReference>
<reference evidence="8 9" key="1">
    <citation type="submission" date="2024-03" db="EMBL/GenBank/DDBJ databases">
        <title>The Acrasis kona genome and developmental transcriptomes reveal deep origins of eukaryotic multicellular pathways.</title>
        <authorList>
            <person name="Sheikh S."/>
            <person name="Fu C.-J."/>
            <person name="Brown M.W."/>
            <person name="Baldauf S.L."/>
        </authorList>
    </citation>
    <scope>NUCLEOTIDE SEQUENCE [LARGE SCALE GENOMIC DNA]</scope>
    <source>
        <strain evidence="8 9">ATCC MYA-3509</strain>
    </source>
</reference>
<feature type="transmembrane region" description="Helical" evidence="7">
    <location>
        <begin position="386"/>
        <end position="406"/>
    </location>
</feature>
<keyword evidence="5 7" id="KW-0472">Membrane</keyword>
<dbReference type="AlphaFoldDB" id="A0AAW2ZL65"/>
<dbReference type="Pfam" id="PF00474">
    <property type="entry name" value="SSF"/>
    <property type="match status" value="1"/>
</dbReference>
<evidence type="ECO:0000256" key="1">
    <source>
        <dbReference type="ARBA" id="ARBA00004141"/>
    </source>
</evidence>
<feature type="transmembrane region" description="Helical" evidence="7">
    <location>
        <begin position="608"/>
        <end position="627"/>
    </location>
</feature>
<dbReference type="PANTHER" id="PTHR11819">
    <property type="entry name" value="SOLUTE CARRIER FAMILY 5"/>
    <property type="match status" value="1"/>
</dbReference>
<feature type="transmembrane region" description="Helical" evidence="7">
    <location>
        <begin position="67"/>
        <end position="91"/>
    </location>
</feature>
<feature type="transmembrane region" description="Helical" evidence="7">
    <location>
        <begin position="20"/>
        <end position="42"/>
    </location>
</feature>
<feature type="transmembrane region" description="Helical" evidence="7">
    <location>
        <begin position="208"/>
        <end position="229"/>
    </location>
</feature>
<accession>A0AAW2ZL65</accession>
<dbReference type="GO" id="GO:0005412">
    <property type="term" value="F:D-glucose:sodium symporter activity"/>
    <property type="evidence" value="ECO:0007669"/>
    <property type="project" value="TreeGrafter"/>
</dbReference>